<feature type="compositionally biased region" description="Basic residues" evidence="1">
    <location>
        <begin position="271"/>
        <end position="280"/>
    </location>
</feature>
<feature type="compositionally biased region" description="Acidic residues" evidence="1">
    <location>
        <begin position="539"/>
        <end position="548"/>
    </location>
</feature>
<dbReference type="PANTHER" id="PTHR45006">
    <property type="entry name" value="DNAJ-LIKE PROTEIN 1"/>
    <property type="match status" value="1"/>
</dbReference>
<dbReference type="InterPro" id="IPR052814">
    <property type="entry name" value="Peroxisomal_DnaJ"/>
</dbReference>
<feature type="region of interest" description="Disordered" evidence="1">
    <location>
        <begin position="503"/>
        <end position="548"/>
    </location>
</feature>
<evidence type="ECO:0000313" key="4">
    <source>
        <dbReference type="Proteomes" id="UP001447188"/>
    </source>
</evidence>
<name>A0ABR3GPA0_9PEZI</name>
<organism evidence="3 4">
    <name type="scientific">Discina gigas</name>
    <dbReference type="NCBI Taxonomy" id="1032678"/>
    <lineage>
        <taxon>Eukaryota</taxon>
        <taxon>Fungi</taxon>
        <taxon>Dikarya</taxon>
        <taxon>Ascomycota</taxon>
        <taxon>Pezizomycotina</taxon>
        <taxon>Pezizomycetes</taxon>
        <taxon>Pezizales</taxon>
        <taxon>Discinaceae</taxon>
        <taxon>Discina</taxon>
    </lineage>
</organism>
<sequence length="548" mass="61070">MYVTAVMVKETEYYDTLEVTPTASELEIKKAYRKLAIKLHPDKNLDDPTAPAKFQAVSFPVALRKNFSLMSLFIVEAEIFSLRSQISEAYQVLSNEDLRKQYDKYGKERAVPDSGFEDPSEFFSMIFGGDAFDDWIGELSLMKDLTRTMEITMKEMDEEEATDDDEKAKSSEVKPGPSSPGIPGEKGTSSPDTSSSPQGGVPSTVGGGSSVPPTASASGSELPLPPKASPTASRSSTPRPRGVPTRQMLMDKSEEDVMAAEGLTEEEKELKRKKKAGMTKKQREAYAALQEEQRQTRQKRIDILTRKLVDRISVWTETDKGPEVTHSFNEKTKFEVENLKMESFGIEILHAIGYTYISKGASFIKSQKFLGISGFFSRLKDKGNIVKDTWGTISTAIDAQMTMEEMAKLEEKGGDDWTDEKKAEYERKVTGKILAAAWRGSKSEIQSVLRDVCDRVLNDRAVHLNKRVERAHALIMIGTIFKNAERDPDEEFPEGVFEQLVADAAKKESDKKDKKGKAKEAETKKGGKRSPGKPKQATSEEEFNMPKS</sequence>
<dbReference type="InterPro" id="IPR036869">
    <property type="entry name" value="J_dom_sf"/>
</dbReference>
<gene>
    <name evidence="3" type="primary">CAJ1_1</name>
    <name evidence="3" type="ORF">Q9L58_003446</name>
</gene>
<feature type="compositionally biased region" description="Basic and acidic residues" evidence="1">
    <location>
        <begin position="504"/>
        <end position="525"/>
    </location>
</feature>
<evidence type="ECO:0000313" key="3">
    <source>
        <dbReference type="EMBL" id="KAL0637557.1"/>
    </source>
</evidence>
<dbReference type="Proteomes" id="UP001447188">
    <property type="component" value="Unassembled WGS sequence"/>
</dbReference>
<dbReference type="Pfam" id="PF14308">
    <property type="entry name" value="DnaJ-X"/>
    <property type="match status" value="1"/>
</dbReference>
<feature type="compositionally biased region" description="Acidic residues" evidence="1">
    <location>
        <begin position="253"/>
        <end position="267"/>
    </location>
</feature>
<dbReference type="SUPFAM" id="SSF46565">
    <property type="entry name" value="Chaperone J-domain"/>
    <property type="match status" value="1"/>
</dbReference>
<dbReference type="PROSITE" id="PS50076">
    <property type="entry name" value="DNAJ_2"/>
    <property type="match status" value="1"/>
</dbReference>
<dbReference type="CDD" id="cd06257">
    <property type="entry name" value="DnaJ"/>
    <property type="match status" value="1"/>
</dbReference>
<comment type="caution">
    <text evidence="3">The sequence shown here is derived from an EMBL/GenBank/DDBJ whole genome shotgun (WGS) entry which is preliminary data.</text>
</comment>
<keyword evidence="4" id="KW-1185">Reference proteome</keyword>
<dbReference type="Gene3D" id="1.10.287.110">
    <property type="entry name" value="DnaJ domain"/>
    <property type="match status" value="1"/>
</dbReference>
<feature type="region of interest" description="Disordered" evidence="1">
    <location>
        <begin position="156"/>
        <end position="294"/>
    </location>
</feature>
<dbReference type="SMART" id="SM00271">
    <property type="entry name" value="DnaJ"/>
    <property type="match status" value="1"/>
</dbReference>
<reference evidence="3 4" key="1">
    <citation type="submission" date="2024-02" db="EMBL/GenBank/DDBJ databases">
        <title>Discinaceae phylogenomics.</title>
        <authorList>
            <person name="Dirks A.C."/>
            <person name="James T.Y."/>
        </authorList>
    </citation>
    <scope>NUCLEOTIDE SEQUENCE [LARGE SCALE GENOMIC DNA]</scope>
    <source>
        <strain evidence="3 4">ACD0624</strain>
    </source>
</reference>
<dbReference type="Pfam" id="PF00226">
    <property type="entry name" value="DnaJ"/>
    <property type="match status" value="1"/>
</dbReference>
<accession>A0ABR3GPA0</accession>
<proteinExistence type="predicted"/>
<dbReference type="PANTHER" id="PTHR45006:SF1">
    <property type="entry name" value="DNAJ-LIKE PROTEIN 1"/>
    <property type="match status" value="1"/>
</dbReference>
<dbReference type="EMBL" id="JBBBZM010000033">
    <property type="protein sequence ID" value="KAL0637557.1"/>
    <property type="molecule type" value="Genomic_DNA"/>
</dbReference>
<evidence type="ECO:0000259" key="2">
    <source>
        <dbReference type="PROSITE" id="PS50076"/>
    </source>
</evidence>
<feature type="compositionally biased region" description="Low complexity" evidence="1">
    <location>
        <begin position="193"/>
        <end position="214"/>
    </location>
</feature>
<feature type="compositionally biased region" description="Low complexity" evidence="1">
    <location>
        <begin position="229"/>
        <end position="240"/>
    </location>
</feature>
<feature type="domain" description="J" evidence="2">
    <location>
        <begin position="12"/>
        <end position="106"/>
    </location>
</feature>
<evidence type="ECO:0000256" key="1">
    <source>
        <dbReference type="SAM" id="MobiDB-lite"/>
    </source>
</evidence>
<dbReference type="InterPro" id="IPR026894">
    <property type="entry name" value="DnaJ_X"/>
</dbReference>
<dbReference type="PRINTS" id="PR00625">
    <property type="entry name" value="JDOMAIN"/>
</dbReference>
<protein>
    <submittedName>
        <fullName evidence="3">DnaJ-like protein</fullName>
    </submittedName>
</protein>
<dbReference type="InterPro" id="IPR001623">
    <property type="entry name" value="DnaJ_domain"/>
</dbReference>
<feature type="compositionally biased region" description="Acidic residues" evidence="1">
    <location>
        <begin position="156"/>
        <end position="165"/>
    </location>
</feature>